<accession>A0A1Y5U3F1</accession>
<name>A0A1Y5U3F1_9PROT</name>
<dbReference type="Proteomes" id="UP000193200">
    <property type="component" value="Unassembled WGS sequence"/>
</dbReference>
<evidence type="ECO:0000313" key="2">
    <source>
        <dbReference type="Proteomes" id="UP000193200"/>
    </source>
</evidence>
<dbReference type="Pfam" id="PF06892">
    <property type="entry name" value="Phage_CP76"/>
    <property type="match status" value="1"/>
</dbReference>
<dbReference type="InterPro" id="IPR009679">
    <property type="entry name" value="Phage_186_CII-like"/>
</dbReference>
<sequence length="170" mass="17777">MSAALGRPLSRPDYLRLKAAFRRLVRAAGGLESAAMVTRVGKTELGRYQHVNEPLFAPVDVVADLEADTGEAPVTREMARMAGLAVFPLPRPEHDDPAWVGHIAKTAKECGEAVARTAEALSVGGTITADEIREMGLRQEIAEAVEALAALDAALRAVEAVGAAAPAGEG</sequence>
<keyword evidence="2" id="KW-1185">Reference proteome</keyword>
<gene>
    <name evidence="1" type="ORF">OCH7691_04449</name>
</gene>
<proteinExistence type="predicted"/>
<dbReference type="GO" id="GO:0003677">
    <property type="term" value="F:DNA binding"/>
    <property type="evidence" value="ECO:0007669"/>
    <property type="project" value="InterPro"/>
</dbReference>
<dbReference type="OrthoDB" id="7268744at2"/>
<dbReference type="RefSeq" id="WP_085885785.1">
    <property type="nucleotide sequence ID" value="NZ_FWFR01000008.1"/>
</dbReference>
<evidence type="ECO:0000313" key="1">
    <source>
        <dbReference type="EMBL" id="SLN77536.1"/>
    </source>
</evidence>
<protein>
    <submittedName>
        <fullName evidence="1">Uncharacterized protein</fullName>
    </submittedName>
</protein>
<organism evidence="1 2">
    <name type="scientific">Oceanibacterium hippocampi</name>
    <dbReference type="NCBI Taxonomy" id="745714"/>
    <lineage>
        <taxon>Bacteria</taxon>
        <taxon>Pseudomonadati</taxon>
        <taxon>Pseudomonadota</taxon>
        <taxon>Alphaproteobacteria</taxon>
        <taxon>Sneathiellales</taxon>
        <taxon>Sneathiellaceae</taxon>
        <taxon>Oceanibacterium</taxon>
    </lineage>
</organism>
<dbReference type="EMBL" id="FWFR01000008">
    <property type="protein sequence ID" value="SLN77536.1"/>
    <property type="molecule type" value="Genomic_DNA"/>
</dbReference>
<dbReference type="InParanoid" id="A0A1Y5U3F1"/>
<reference evidence="1 2" key="1">
    <citation type="submission" date="2017-03" db="EMBL/GenBank/DDBJ databases">
        <authorList>
            <person name="Afonso C.L."/>
            <person name="Miller P.J."/>
            <person name="Scott M.A."/>
            <person name="Spackman E."/>
            <person name="Goraichik I."/>
            <person name="Dimitrov K.M."/>
            <person name="Suarez D.L."/>
            <person name="Swayne D.E."/>
        </authorList>
    </citation>
    <scope>NUCLEOTIDE SEQUENCE [LARGE SCALE GENOMIC DNA]</scope>
    <source>
        <strain evidence="1 2">CECT 7691</strain>
    </source>
</reference>
<dbReference type="AlphaFoldDB" id="A0A1Y5U3F1"/>